<dbReference type="PANTHER" id="PTHR34406">
    <property type="entry name" value="PROTEIN YCEI"/>
    <property type="match status" value="1"/>
</dbReference>
<evidence type="ECO:0000259" key="2">
    <source>
        <dbReference type="SMART" id="SM00867"/>
    </source>
</evidence>
<proteinExistence type="predicted"/>
<reference evidence="3" key="2">
    <citation type="submission" date="2023-04" db="EMBL/GenBank/DDBJ databases">
        <authorList>
            <person name="Sun J.-Q."/>
        </authorList>
    </citation>
    <scope>NUCLEOTIDE SEQUENCE</scope>
    <source>
        <strain evidence="3">CC-YY355</strain>
    </source>
</reference>
<accession>A0ABT6MN96</accession>
<keyword evidence="1" id="KW-0732">Signal</keyword>
<name>A0ABT6MN96_9GAMM</name>
<dbReference type="SUPFAM" id="SSF101874">
    <property type="entry name" value="YceI-like"/>
    <property type="match status" value="1"/>
</dbReference>
<feature type="signal peptide" evidence="1">
    <location>
        <begin position="1"/>
        <end position="23"/>
    </location>
</feature>
<keyword evidence="4" id="KW-1185">Reference proteome</keyword>
<feature type="chain" id="PRO_5046272254" evidence="1">
    <location>
        <begin position="24"/>
        <end position="200"/>
    </location>
</feature>
<evidence type="ECO:0000313" key="4">
    <source>
        <dbReference type="Proteomes" id="UP001160550"/>
    </source>
</evidence>
<dbReference type="SMART" id="SM00867">
    <property type="entry name" value="YceI"/>
    <property type="match status" value="1"/>
</dbReference>
<sequence length="200" mass="21555">MIHRTTRSAAALLALAAFAPAPAAETAYAFDPAHTFPSFEADHLGGLSVWRGKFNDTHGSVHLDRDARSGRIEAVVEIASIDFGLEAMNAQARGPSLFDAARWPQARYSGRLTGFVDGRPTRADGELTLRGVTRPLSLEIRSFKCMPHPVHGRELCGADALASFERDEFGMDAGTDYGFDMTVTLRIQVEAVAIEAPAAP</sequence>
<dbReference type="Pfam" id="PF04264">
    <property type="entry name" value="YceI"/>
    <property type="match status" value="1"/>
</dbReference>
<dbReference type="EMBL" id="JARYGX010000007">
    <property type="protein sequence ID" value="MDH7451878.1"/>
    <property type="molecule type" value="Genomic_DNA"/>
</dbReference>
<evidence type="ECO:0000313" key="3">
    <source>
        <dbReference type="EMBL" id="MDH7451878.1"/>
    </source>
</evidence>
<gene>
    <name evidence="3" type="ORF">QF205_02135</name>
</gene>
<dbReference type="InterPro" id="IPR036761">
    <property type="entry name" value="TTHA0802/YceI-like_sf"/>
</dbReference>
<comment type="caution">
    <text evidence="3">The sequence shown here is derived from an EMBL/GenBank/DDBJ whole genome shotgun (WGS) entry which is preliminary data.</text>
</comment>
<dbReference type="RefSeq" id="WP_280941085.1">
    <property type="nucleotide sequence ID" value="NZ_JARYGX010000007.1"/>
</dbReference>
<protein>
    <submittedName>
        <fullName evidence="3">YceI family protein</fullName>
    </submittedName>
</protein>
<dbReference type="Proteomes" id="UP001160550">
    <property type="component" value="Unassembled WGS sequence"/>
</dbReference>
<dbReference type="InterPro" id="IPR007372">
    <property type="entry name" value="Lipid/polyisoprenoid-bd_YceI"/>
</dbReference>
<evidence type="ECO:0000256" key="1">
    <source>
        <dbReference type="SAM" id="SignalP"/>
    </source>
</evidence>
<dbReference type="Gene3D" id="2.40.128.110">
    <property type="entry name" value="Lipid/polyisoprenoid-binding, YceI-like"/>
    <property type="match status" value="1"/>
</dbReference>
<feature type="domain" description="Lipid/polyisoprenoid-binding YceI-like" evidence="2">
    <location>
        <begin position="27"/>
        <end position="192"/>
    </location>
</feature>
<organism evidence="3 4">
    <name type="scientific">Luteimonas composti</name>
    <dbReference type="NCBI Taxonomy" id="398257"/>
    <lineage>
        <taxon>Bacteria</taxon>
        <taxon>Pseudomonadati</taxon>
        <taxon>Pseudomonadota</taxon>
        <taxon>Gammaproteobacteria</taxon>
        <taxon>Lysobacterales</taxon>
        <taxon>Lysobacteraceae</taxon>
        <taxon>Luteimonas</taxon>
    </lineage>
</organism>
<dbReference type="PANTHER" id="PTHR34406:SF2">
    <property type="entry name" value="PERIPLASMIC PROTEIN"/>
    <property type="match status" value="1"/>
</dbReference>
<reference evidence="3" key="1">
    <citation type="journal article" date="2007" name="Int. J. Syst. Evol. Microbiol.">
        <title>Luteimonas composti sp. nov., a moderately thermophilic bacterium isolated from food waste.</title>
        <authorList>
            <person name="Young C.C."/>
            <person name="Kampfer P."/>
            <person name="Chen W.M."/>
            <person name="Yen W.S."/>
            <person name="Arun A.B."/>
            <person name="Lai W.A."/>
            <person name="Shen F.T."/>
            <person name="Rekha P.D."/>
            <person name="Lin K.Y."/>
            <person name="Chou J.H."/>
        </authorList>
    </citation>
    <scope>NUCLEOTIDE SEQUENCE</scope>
    <source>
        <strain evidence="3">CC-YY355</strain>
    </source>
</reference>